<organism evidence="3">
    <name type="scientific">marine sediment metagenome</name>
    <dbReference type="NCBI Taxonomy" id="412755"/>
    <lineage>
        <taxon>unclassified sequences</taxon>
        <taxon>metagenomes</taxon>
        <taxon>ecological metagenomes</taxon>
    </lineage>
</organism>
<dbReference type="AlphaFoldDB" id="X0RH29"/>
<sequence length="221" mass="24455">DIAGQSIYCERTGGDYYDYLDLGDQHQGKIGIVVGDVSGHGISAALLMASARSSLRQRALISGSIAQIVSDVNRQLTRDVEESGRFMTLFCSEIDTQSQRIRWVRAGHEPAIFYDPATKIFEELKGPGMALGVDETWQYEEKQKLGLTKGQIIVFGTDGIWEAHNAKGDIFGKEALFEIIRQYAESSSKQIVAAIIDALNRFRQDVIPEDDVTLVVVKVVN</sequence>
<protein>
    <recommendedName>
        <fullName evidence="2">PPM-type phosphatase domain-containing protein</fullName>
    </recommendedName>
</protein>
<evidence type="ECO:0000259" key="2">
    <source>
        <dbReference type="SMART" id="SM00331"/>
    </source>
</evidence>
<proteinExistence type="predicted"/>
<dbReference type="SUPFAM" id="SSF81606">
    <property type="entry name" value="PP2C-like"/>
    <property type="match status" value="1"/>
</dbReference>
<gene>
    <name evidence="3" type="ORF">S01H1_07286</name>
</gene>
<dbReference type="InterPro" id="IPR052016">
    <property type="entry name" value="Bact_Sigma-Reg"/>
</dbReference>
<dbReference type="Gene3D" id="3.60.40.10">
    <property type="entry name" value="PPM-type phosphatase domain"/>
    <property type="match status" value="1"/>
</dbReference>
<dbReference type="InterPro" id="IPR036457">
    <property type="entry name" value="PPM-type-like_dom_sf"/>
</dbReference>
<reference evidence="3" key="1">
    <citation type="journal article" date="2014" name="Front. Microbiol.">
        <title>High frequency of phylogenetically diverse reductive dehalogenase-homologous genes in deep subseafloor sedimentary metagenomes.</title>
        <authorList>
            <person name="Kawai M."/>
            <person name="Futagami T."/>
            <person name="Toyoda A."/>
            <person name="Takaki Y."/>
            <person name="Nishi S."/>
            <person name="Hori S."/>
            <person name="Arai W."/>
            <person name="Tsubouchi T."/>
            <person name="Morono Y."/>
            <person name="Uchiyama I."/>
            <person name="Ito T."/>
            <person name="Fujiyama A."/>
            <person name="Inagaki F."/>
            <person name="Takami H."/>
        </authorList>
    </citation>
    <scope>NUCLEOTIDE SEQUENCE</scope>
    <source>
        <strain evidence="3">Expedition CK06-06</strain>
    </source>
</reference>
<feature type="non-terminal residue" evidence="3">
    <location>
        <position position="1"/>
    </location>
</feature>
<dbReference type="SMART" id="SM00331">
    <property type="entry name" value="PP2C_SIG"/>
    <property type="match status" value="1"/>
</dbReference>
<evidence type="ECO:0000313" key="3">
    <source>
        <dbReference type="EMBL" id="GAF68179.1"/>
    </source>
</evidence>
<dbReference type="PANTHER" id="PTHR43156:SF2">
    <property type="entry name" value="STAGE II SPORULATION PROTEIN E"/>
    <property type="match status" value="1"/>
</dbReference>
<keyword evidence="1" id="KW-0378">Hydrolase</keyword>
<dbReference type="GO" id="GO:0016791">
    <property type="term" value="F:phosphatase activity"/>
    <property type="evidence" value="ECO:0007669"/>
    <property type="project" value="TreeGrafter"/>
</dbReference>
<feature type="domain" description="PPM-type phosphatase" evidence="2">
    <location>
        <begin position="2"/>
        <end position="219"/>
    </location>
</feature>
<dbReference type="Pfam" id="PF07228">
    <property type="entry name" value="SpoIIE"/>
    <property type="match status" value="1"/>
</dbReference>
<name>X0RH29_9ZZZZ</name>
<comment type="caution">
    <text evidence="3">The sequence shown here is derived from an EMBL/GenBank/DDBJ whole genome shotgun (WGS) entry which is preliminary data.</text>
</comment>
<evidence type="ECO:0000256" key="1">
    <source>
        <dbReference type="ARBA" id="ARBA00022801"/>
    </source>
</evidence>
<dbReference type="PANTHER" id="PTHR43156">
    <property type="entry name" value="STAGE II SPORULATION PROTEIN E-RELATED"/>
    <property type="match status" value="1"/>
</dbReference>
<accession>X0RH29</accession>
<dbReference type="EMBL" id="BARS01003758">
    <property type="protein sequence ID" value="GAF68179.1"/>
    <property type="molecule type" value="Genomic_DNA"/>
</dbReference>
<dbReference type="InterPro" id="IPR001932">
    <property type="entry name" value="PPM-type_phosphatase-like_dom"/>
</dbReference>